<dbReference type="KEGG" id="apuu:APUU_80338S"/>
<dbReference type="AlphaFoldDB" id="A0A7R7XYG1"/>
<protein>
    <submittedName>
        <fullName evidence="2">Uncharacterized protein</fullName>
    </submittedName>
</protein>
<proteinExistence type="predicted"/>
<feature type="region of interest" description="Disordered" evidence="1">
    <location>
        <begin position="1"/>
        <end position="85"/>
    </location>
</feature>
<dbReference type="RefSeq" id="XP_041562221.1">
    <property type="nucleotide sequence ID" value="XM_041696607.1"/>
</dbReference>
<dbReference type="EMBL" id="AP024450">
    <property type="protein sequence ID" value="BCS30035.1"/>
    <property type="molecule type" value="Genomic_DNA"/>
</dbReference>
<sequence>MNTAMEFLHGFNEADLPVLPDEGAGSSSASDGQEDPSAADGPANGTTPPNMIHEHHPVLVSSEGLTAAGNTGNVDTSMTASNWQH</sequence>
<organism evidence="2 3">
    <name type="scientific">Aspergillus puulaauensis</name>
    <dbReference type="NCBI Taxonomy" id="1220207"/>
    <lineage>
        <taxon>Eukaryota</taxon>
        <taxon>Fungi</taxon>
        <taxon>Dikarya</taxon>
        <taxon>Ascomycota</taxon>
        <taxon>Pezizomycotina</taxon>
        <taxon>Eurotiomycetes</taxon>
        <taxon>Eurotiomycetidae</taxon>
        <taxon>Eurotiales</taxon>
        <taxon>Aspergillaceae</taxon>
        <taxon>Aspergillus</taxon>
    </lineage>
</organism>
<reference evidence="2" key="1">
    <citation type="submission" date="2021-01" db="EMBL/GenBank/DDBJ databases">
        <authorList>
            <consortium name="Aspergillus puulaauensis MK2 genome sequencing consortium"/>
            <person name="Kazuki M."/>
            <person name="Futagami T."/>
        </authorList>
    </citation>
    <scope>NUCLEOTIDE SEQUENCE</scope>
    <source>
        <strain evidence="2">MK2</strain>
    </source>
</reference>
<evidence type="ECO:0000313" key="3">
    <source>
        <dbReference type="Proteomes" id="UP000654913"/>
    </source>
</evidence>
<evidence type="ECO:0000256" key="1">
    <source>
        <dbReference type="SAM" id="MobiDB-lite"/>
    </source>
</evidence>
<accession>A0A7R7XYG1</accession>
<dbReference type="GeneID" id="64980032"/>
<reference evidence="2" key="2">
    <citation type="submission" date="2021-02" db="EMBL/GenBank/DDBJ databases">
        <title>Aspergillus puulaauensis MK2 genome sequence.</title>
        <authorList>
            <person name="Futagami T."/>
            <person name="Mori K."/>
            <person name="Kadooka C."/>
            <person name="Tanaka T."/>
        </authorList>
    </citation>
    <scope>NUCLEOTIDE SEQUENCE</scope>
    <source>
        <strain evidence="2">MK2</strain>
    </source>
</reference>
<name>A0A7R7XYG1_9EURO</name>
<evidence type="ECO:0000313" key="2">
    <source>
        <dbReference type="EMBL" id="BCS30035.1"/>
    </source>
</evidence>
<keyword evidence="3" id="KW-1185">Reference proteome</keyword>
<feature type="compositionally biased region" description="Polar residues" evidence="1">
    <location>
        <begin position="68"/>
        <end position="85"/>
    </location>
</feature>
<gene>
    <name evidence="2" type="ORF">APUU_80338S</name>
</gene>
<dbReference type="Proteomes" id="UP000654913">
    <property type="component" value="Chromosome 8"/>
</dbReference>